<feature type="disulfide bond" evidence="19">
    <location>
        <begin position="477"/>
        <end position="485"/>
    </location>
</feature>
<keyword evidence="5" id="KW-0964">Secreted</keyword>
<dbReference type="PANTHER" id="PTHR20963:SF24">
    <property type="entry name" value="3-PHYTASE B"/>
    <property type="match status" value="1"/>
</dbReference>
<evidence type="ECO:0000256" key="17">
    <source>
        <dbReference type="ARBA" id="ARBA00044262"/>
    </source>
</evidence>
<dbReference type="PROSITE" id="PS00616">
    <property type="entry name" value="HIS_ACID_PHOSPHAT_1"/>
    <property type="match status" value="1"/>
</dbReference>
<evidence type="ECO:0000256" key="4">
    <source>
        <dbReference type="ARBA" id="ARBA00012632"/>
    </source>
</evidence>
<dbReference type="SMR" id="A0A0F8X8S7"/>
<dbReference type="SUPFAM" id="SSF53254">
    <property type="entry name" value="Phosphoglycerate mutase-like"/>
    <property type="match status" value="1"/>
</dbReference>
<evidence type="ECO:0000256" key="10">
    <source>
        <dbReference type="ARBA" id="ARBA00042300"/>
    </source>
</evidence>
<comment type="similarity">
    <text evidence="2">Belongs to the histidine acid phosphatase family.</text>
</comment>
<dbReference type="GO" id="GO:0016158">
    <property type="term" value="F:inositol hexakisphosphate 3-phosphatase activity"/>
    <property type="evidence" value="ECO:0007669"/>
    <property type="project" value="UniProtKB-EC"/>
</dbReference>
<feature type="active site" description="Proton donor" evidence="18">
    <location>
        <position position="403"/>
    </location>
</feature>
<evidence type="ECO:0000256" key="14">
    <source>
        <dbReference type="ARBA" id="ARBA00043748"/>
    </source>
</evidence>
<comment type="catalytic activity">
    <reaction evidence="11">
        <text>1D-myo-inositol 1,2,5,6-tetrakisphosphate + H2O = 1D-myo-inositol 1,2,6-trisphosphate + phosphate</text>
        <dbReference type="Rhea" id="RHEA:77119"/>
        <dbReference type="ChEBI" id="CHEBI:15377"/>
        <dbReference type="ChEBI" id="CHEBI:43474"/>
        <dbReference type="ChEBI" id="CHEBI:195535"/>
        <dbReference type="ChEBI" id="CHEBI:195537"/>
    </reaction>
    <physiologicalReaction direction="left-to-right" evidence="11">
        <dbReference type="Rhea" id="RHEA:77120"/>
    </physiologicalReaction>
</comment>
<dbReference type="PROSITE" id="PS00778">
    <property type="entry name" value="HIS_ACID_PHOSPHAT_2"/>
    <property type="match status" value="1"/>
</dbReference>
<evidence type="ECO:0000256" key="13">
    <source>
        <dbReference type="ARBA" id="ARBA00043721"/>
    </source>
</evidence>
<dbReference type="PANTHER" id="PTHR20963">
    <property type="entry name" value="MULTIPLE INOSITOL POLYPHOSPHATE PHOSPHATASE-RELATED"/>
    <property type="match status" value="1"/>
</dbReference>
<dbReference type="VEuPathDB" id="FungiDB:P175DRAFT_0489257"/>
<dbReference type="EMBL" id="JYKN01000054">
    <property type="protein sequence ID" value="KKK25980.1"/>
    <property type="molecule type" value="Genomic_DNA"/>
</dbReference>
<dbReference type="GO" id="GO:0005576">
    <property type="term" value="C:extracellular region"/>
    <property type="evidence" value="ECO:0007669"/>
    <property type="project" value="UniProtKB-SubCell"/>
</dbReference>
<dbReference type="InterPro" id="IPR000560">
    <property type="entry name" value="His_Pase_clade-2"/>
</dbReference>
<evidence type="ECO:0000256" key="12">
    <source>
        <dbReference type="ARBA" id="ARBA00043675"/>
    </source>
</evidence>
<dbReference type="InterPro" id="IPR029033">
    <property type="entry name" value="His_PPase_superfam"/>
</dbReference>
<evidence type="ECO:0000313" key="20">
    <source>
        <dbReference type="EMBL" id="KKK25980.1"/>
    </source>
</evidence>
<name>A0A0F8X8S7_9EURO</name>
<keyword evidence="6" id="KW-0378">Hydrolase</keyword>
<comment type="catalytic activity">
    <reaction evidence="13">
        <text>1D-myo-inositol 1,2,6-trisphosphate + H2O = 1D-myo-inositol 1,2-bisphosphate + phosphate</text>
        <dbReference type="Rhea" id="RHEA:77131"/>
        <dbReference type="ChEBI" id="CHEBI:15377"/>
        <dbReference type="ChEBI" id="CHEBI:43474"/>
        <dbReference type="ChEBI" id="CHEBI:195537"/>
        <dbReference type="ChEBI" id="CHEBI:195539"/>
    </reaction>
    <physiologicalReaction direction="left-to-right" evidence="13">
        <dbReference type="Rhea" id="RHEA:77132"/>
    </physiologicalReaction>
</comment>
<accession>A0A0F8X8S7</accession>
<proteinExistence type="inferred from homology"/>
<evidence type="ECO:0000256" key="16">
    <source>
        <dbReference type="ARBA" id="ARBA00044106"/>
    </source>
</evidence>
<dbReference type="OrthoDB" id="6509975at2759"/>
<feature type="disulfide bond" evidence="19">
    <location>
        <begin position="256"/>
        <end position="506"/>
    </location>
</feature>
<dbReference type="CDD" id="cd07061">
    <property type="entry name" value="HP_HAP_like"/>
    <property type="match status" value="1"/>
</dbReference>
<evidence type="ECO:0000256" key="5">
    <source>
        <dbReference type="ARBA" id="ARBA00022525"/>
    </source>
</evidence>
<comment type="catalytic activity">
    <reaction evidence="14">
        <text>1D-myo-inositol 1,2,4,5,6-pentakisphosphate + H2O = 1D-myo-inositol 1,2,5,6-tetrakisphosphate + phosphate</text>
        <dbReference type="Rhea" id="RHEA:77115"/>
        <dbReference type="ChEBI" id="CHEBI:15377"/>
        <dbReference type="ChEBI" id="CHEBI:43474"/>
        <dbReference type="ChEBI" id="CHEBI:57798"/>
        <dbReference type="ChEBI" id="CHEBI:195535"/>
    </reaction>
    <physiologicalReaction direction="left-to-right" evidence="14">
        <dbReference type="Rhea" id="RHEA:77116"/>
    </physiologicalReaction>
</comment>
<dbReference type="Pfam" id="PF00328">
    <property type="entry name" value="His_Phos_2"/>
    <property type="match status" value="1"/>
</dbReference>
<feature type="disulfide bond" evidence="19">
    <location>
        <begin position="72"/>
        <end position="81"/>
    </location>
</feature>
<dbReference type="InterPro" id="IPR033379">
    <property type="entry name" value="Acid_Pase_AS"/>
</dbReference>
<dbReference type="Proteomes" id="UP000034947">
    <property type="component" value="Unassembled WGS sequence"/>
</dbReference>
<evidence type="ECO:0000256" key="3">
    <source>
        <dbReference type="ARBA" id="ARBA00011245"/>
    </source>
</evidence>
<comment type="catalytic activity">
    <reaction evidence="15">
        <text>1D-myo-inositol hexakisphosphate + H2O = 1D-myo-inositol 1,2,4,5,6-pentakisphosphate + phosphate</text>
        <dbReference type="Rhea" id="RHEA:16989"/>
        <dbReference type="ChEBI" id="CHEBI:15377"/>
        <dbReference type="ChEBI" id="CHEBI:43474"/>
        <dbReference type="ChEBI" id="CHEBI:57798"/>
        <dbReference type="ChEBI" id="CHEBI:58130"/>
        <dbReference type="EC" id="3.1.3.8"/>
    </reaction>
    <physiologicalReaction direction="left-to-right" evidence="15">
        <dbReference type="Rhea" id="RHEA:16990"/>
    </physiologicalReaction>
</comment>
<dbReference type="GO" id="GO:0003993">
    <property type="term" value="F:acid phosphatase activity"/>
    <property type="evidence" value="ECO:0007669"/>
    <property type="project" value="TreeGrafter"/>
</dbReference>
<protein>
    <recommendedName>
        <fullName evidence="16">Phytase A</fullName>
        <ecNumber evidence="4">3.1.3.8</ecNumber>
    </recommendedName>
    <alternativeName>
        <fullName evidence="17">Histidine acid phosphatase phyA</fullName>
    </alternativeName>
    <alternativeName>
        <fullName evidence="10">Myo-inositol hexakisphosphate phosphohydrolase A</fullName>
    </alternativeName>
    <alternativeName>
        <fullName evidence="9">Myo-inositol-hexaphosphate 3-phosphohydrolase A</fullName>
    </alternativeName>
</protein>
<evidence type="ECO:0000256" key="7">
    <source>
        <dbReference type="ARBA" id="ARBA00023157"/>
    </source>
</evidence>
<dbReference type="EC" id="3.1.3.8" evidence="4"/>
<organism evidence="20 21">
    <name type="scientific">Aspergillus ochraceoroseus</name>
    <dbReference type="NCBI Taxonomy" id="138278"/>
    <lineage>
        <taxon>Eukaryota</taxon>
        <taxon>Fungi</taxon>
        <taxon>Dikarya</taxon>
        <taxon>Ascomycota</taxon>
        <taxon>Pezizomycotina</taxon>
        <taxon>Eurotiomycetes</taxon>
        <taxon>Eurotiomycetidae</taxon>
        <taxon>Eurotiales</taxon>
        <taxon>Aspergillaceae</taxon>
        <taxon>Aspergillus</taxon>
        <taxon>Aspergillus subgen. Nidulantes</taxon>
    </lineage>
</organism>
<keyword evidence="21" id="KW-1185">Reference proteome</keyword>
<evidence type="ECO:0000256" key="8">
    <source>
        <dbReference type="ARBA" id="ARBA00023180"/>
    </source>
</evidence>
<feature type="disulfide bond" evidence="19">
    <location>
        <begin position="305"/>
        <end position="323"/>
    </location>
</feature>
<dbReference type="Gene3D" id="3.40.50.1240">
    <property type="entry name" value="Phosphoglycerate mutase-like"/>
    <property type="match status" value="1"/>
</dbReference>
<evidence type="ECO:0000256" key="15">
    <source>
        <dbReference type="ARBA" id="ARBA00043788"/>
    </source>
</evidence>
<dbReference type="FunFam" id="3.40.50.1240:FF:000027">
    <property type="entry name" value="3-phytase A"/>
    <property type="match status" value="1"/>
</dbReference>
<gene>
    <name evidence="20" type="ORF">AOCH_006296</name>
</gene>
<reference evidence="20 21" key="1">
    <citation type="submission" date="2015-02" db="EMBL/GenBank/DDBJ databases">
        <title>Draft Genome Sequences of Two Closely-Related Aflatoxigenic Aspergillus Species Obtained from the Cote d'Ivoire.</title>
        <authorList>
            <person name="Moore G.G."/>
            <person name="Beltz S.B."/>
            <person name="Mack B.M."/>
        </authorList>
    </citation>
    <scope>NUCLEOTIDE SEQUENCE [LARGE SCALE GENOMIC DNA]</scope>
    <source>
        <strain evidence="20 21">SRRC1432</strain>
    </source>
</reference>
<comment type="subcellular location">
    <subcellularLocation>
        <location evidence="1">Secreted</location>
    </subcellularLocation>
</comment>
<comment type="caution">
    <text evidence="20">The sequence shown here is derived from an EMBL/GenBank/DDBJ whole genome shotgun (WGS) entry which is preliminary data.</text>
</comment>
<evidence type="ECO:0000313" key="21">
    <source>
        <dbReference type="Proteomes" id="UP000034947"/>
    </source>
</evidence>
<evidence type="ECO:0000256" key="11">
    <source>
        <dbReference type="ARBA" id="ARBA00043670"/>
    </source>
</evidence>
<evidence type="ECO:0000256" key="6">
    <source>
        <dbReference type="ARBA" id="ARBA00022801"/>
    </source>
</evidence>
<sequence length="508" mass="55828">MKSLPALYNEGCPGRELRGKRSSLGQRRIVVIVGMMMMMGFLTGFLSFSLLLSSATARVAAPASSSGHRSSCDSVQDGYQCFSQISHIWGQYSPFFSLQETSEISQAVPHGCEVTFVQLLSRHGARYPTSSKSKTYKKLIAAIQRNATSFSGKYAFLETYNYTLGADNLTAFGEDQMVNSGKKFYHRYEKLAKNVIPFIRSSGEARVVASAEKFIEGFEAKKEKDHHVKAPQASPVVNVIIPEGAQYNNTLDHSTCTAFEESGLADEIKANFTALVTPSIRKRLEKDLAGVELTDKNIIHLMDMCSFDTVALTADGSELSPFCHLFTRSEWAQYDYLQSLSKYYGYGAGNPLGPAQGIGFTNELIARLTESPVHDHTSTNSTLDSDSTTFPLNATLYADFSHDNGMTSIFFAMGLYNGTEPLSQTSAETVAQMDGYSAAWTVPFAARSYVEKLQCRGTKEPLVRVLVNDRVVPLHGCAVDRLGRCKLDDFIEGLSFARSGGNWAECFA</sequence>
<evidence type="ECO:0000256" key="2">
    <source>
        <dbReference type="ARBA" id="ARBA00005375"/>
    </source>
</evidence>
<dbReference type="AlphaFoldDB" id="A0A0F8X8S7"/>
<feature type="active site" description="Nucleophile" evidence="18">
    <location>
        <position position="123"/>
    </location>
</feature>
<comment type="subunit">
    <text evidence="3">Monomer.</text>
</comment>
<evidence type="ECO:0000256" key="18">
    <source>
        <dbReference type="PIRSR" id="PIRSR000894-1"/>
    </source>
</evidence>
<feature type="disulfide bond" evidence="19">
    <location>
        <begin position="112"/>
        <end position="455"/>
    </location>
</feature>
<dbReference type="PIRSF" id="PIRSF000894">
    <property type="entry name" value="Acid_phosphatase"/>
    <property type="match status" value="1"/>
</dbReference>
<dbReference type="InterPro" id="IPR016274">
    <property type="entry name" value="Histidine_acid_Pase_euk"/>
</dbReference>
<keyword evidence="8" id="KW-0325">Glycoprotein</keyword>
<evidence type="ECO:0000256" key="9">
    <source>
        <dbReference type="ARBA" id="ARBA00041857"/>
    </source>
</evidence>
<evidence type="ECO:0000256" key="19">
    <source>
        <dbReference type="PIRSR" id="PIRSR000894-2"/>
    </source>
</evidence>
<keyword evidence="7 19" id="KW-1015">Disulfide bond</keyword>
<evidence type="ECO:0000256" key="1">
    <source>
        <dbReference type="ARBA" id="ARBA00004613"/>
    </source>
</evidence>
<comment type="catalytic activity">
    <reaction evidence="12">
        <text>1D-myo-inositol 1,2-bisphosphate + H2O = 1D-myo-inositol 2-phosphate + phosphate</text>
        <dbReference type="Rhea" id="RHEA:77135"/>
        <dbReference type="ChEBI" id="CHEBI:15377"/>
        <dbReference type="ChEBI" id="CHEBI:43474"/>
        <dbReference type="ChEBI" id="CHEBI:84142"/>
        <dbReference type="ChEBI" id="CHEBI:195539"/>
    </reaction>
    <physiologicalReaction direction="left-to-right" evidence="12">
        <dbReference type="Rhea" id="RHEA:77136"/>
    </physiologicalReaction>
</comment>